<proteinExistence type="predicted"/>
<dbReference type="EMBL" id="JABBYC010000007">
    <property type="protein sequence ID" value="MBL0886022.1"/>
    <property type="molecule type" value="Genomic_DNA"/>
</dbReference>
<dbReference type="Proteomes" id="UP000675409">
    <property type="component" value="Unassembled WGS sequence"/>
</dbReference>
<dbReference type="InterPro" id="IPR003032">
    <property type="entry name" value="Ryanodine_rcpt"/>
</dbReference>
<evidence type="ECO:0000313" key="3">
    <source>
        <dbReference type="EMBL" id="MBL0886022.1"/>
    </source>
</evidence>
<keyword evidence="1" id="KW-1133">Transmembrane helix</keyword>
<reference evidence="3 4" key="1">
    <citation type="journal article" date="2021" name="Arch. Microbiol.">
        <title>Myceligenerans indicum sp. nov., an actinobacterium isolated from mangrove sediment of Sundarbans, India.</title>
        <authorList>
            <person name="Asha K."/>
            <person name="Bhadury P."/>
        </authorList>
    </citation>
    <scope>NUCLEOTIDE SEQUENCE [LARGE SCALE GENOMIC DNA]</scope>
    <source>
        <strain evidence="3 4">I2</strain>
    </source>
</reference>
<comment type="caution">
    <text evidence="3">The sequence shown here is derived from an EMBL/GenBank/DDBJ whole genome shotgun (WGS) entry which is preliminary data.</text>
</comment>
<dbReference type="RefSeq" id="WP_201845858.1">
    <property type="nucleotide sequence ID" value="NZ_JABBYC010000007.1"/>
</dbReference>
<feature type="transmembrane region" description="Helical" evidence="1">
    <location>
        <begin position="74"/>
        <end position="92"/>
    </location>
</feature>
<accession>A0ABS1LKD2</accession>
<keyword evidence="4" id="KW-1185">Reference proteome</keyword>
<feature type="domain" description="Ryanodine receptor Ryr" evidence="2">
    <location>
        <begin position="467"/>
        <end position="536"/>
    </location>
</feature>
<dbReference type="Pfam" id="PF02026">
    <property type="entry name" value="RyR"/>
    <property type="match status" value="1"/>
</dbReference>
<feature type="transmembrane region" description="Helical" evidence="1">
    <location>
        <begin position="12"/>
        <end position="31"/>
    </location>
</feature>
<evidence type="ECO:0000259" key="2">
    <source>
        <dbReference type="Pfam" id="PF02026"/>
    </source>
</evidence>
<evidence type="ECO:0000313" key="4">
    <source>
        <dbReference type="Proteomes" id="UP000675409"/>
    </source>
</evidence>
<evidence type="ECO:0000256" key="1">
    <source>
        <dbReference type="SAM" id="Phobius"/>
    </source>
</evidence>
<sequence>MTRARRLPWTRIGFVGLVAASLALGGWGLAIDTADAPDRTWLDVLYHDLQLFVLGADPASDGGHLSWQLQLARFIAPAAAVWAIVEAVRALFAERLRRLRERRTKGHAIVVGQTDAAGAVADALRTGGHTVLRAADHDDLDDAGLRGAAVVYACSDDTRNPSVNVLAVADVAATVRARGRGPRRLYAHVSDPELAIALQARHLACAASGVDFFTLDVLAARSLAARDAESLAAASAVAVIGSGDLARALVVALAREWELVSGVRNRLTILLVADDAATAADELAGRWGAITDTCDLRPVTRIPDGPAPDRIYVCPDDEDAALHTALADTALWHGTAGSLVLVLDRLAGLAGVLDGGGARVLDNLDGRLRTVVVHDLLAHTPYPEPRVHEDVYERLARAVHHVYLRNQLERGVAWASAPAMRRWEDLTEDLRESNRGWVLALPDRLARVGGTIAPRNGGPGATIAGELLDDLARAEHDLWESVRVGLGWRHGPVRDDARRVHPMIGVSWEDLLEPEKEKDRDVIRSLPEILAEFGLELVLYDP</sequence>
<keyword evidence="1" id="KW-0472">Membrane</keyword>
<dbReference type="Gene3D" id="6.20.350.10">
    <property type="match status" value="1"/>
</dbReference>
<gene>
    <name evidence="3" type="ORF">HGK34_06990</name>
</gene>
<protein>
    <recommendedName>
        <fullName evidence="2">Ryanodine receptor Ryr domain-containing protein</fullName>
    </recommendedName>
</protein>
<name>A0ABS1LKD2_9MICO</name>
<organism evidence="3 4">
    <name type="scientific">Myceligenerans indicum</name>
    <dbReference type="NCBI Taxonomy" id="2593663"/>
    <lineage>
        <taxon>Bacteria</taxon>
        <taxon>Bacillati</taxon>
        <taxon>Actinomycetota</taxon>
        <taxon>Actinomycetes</taxon>
        <taxon>Micrococcales</taxon>
        <taxon>Promicromonosporaceae</taxon>
        <taxon>Myceligenerans</taxon>
    </lineage>
</organism>
<keyword evidence="1" id="KW-0812">Transmembrane</keyword>